<sequence>MPAPGGRDDESIAAAIRAVDITLGILAGGRATRLGGIDKAWMERGGVPQVLRWQRRFAHETGALLVSANRDLPRYAQAGLHAVADRIAGDRGPIAGLDALLAGCRTPWLLTLPVDLVGVNDCLLPSLCSARGENGAFAIDDDGPQPLVALWRVEAATLALSQAVERNEAAIHSLHGRLRMTGMRLEGVRFGNLNTPDDLHAAGVTPESRHD</sequence>
<evidence type="ECO:0000313" key="10">
    <source>
        <dbReference type="Proteomes" id="UP001267878"/>
    </source>
</evidence>
<organism evidence="9 10">
    <name type="scientific">Agrilutibacter niabensis</name>
    <dbReference type="NCBI Taxonomy" id="380628"/>
    <lineage>
        <taxon>Bacteria</taxon>
        <taxon>Pseudomonadati</taxon>
        <taxon>Pseudomonadota</taxon>
        <taxon>Gammaproteobacteria</taxon>
        <taxon>Lysobacterales</taxon>
        <taxon>Lysobacteraceae</taxon>
        <taxon>Agrilutibacter</taxon>
    </lineage>
</organism>
<comment type="caution">
    <text evidence="9">The sequence shown here is derived from an EMBL/GenBank/DDBJ whole genome shotgun (WGS) entry which is preliminary data.</text>
</comment>
<dbReference type="Gene3D" id="3.90.550.10">
    <property type="entry name" value="Spore Coat Polysaccharide Biosynthesis Protein SpsA, Chain A"/>
    <property type="match status" value="1"/>
</dbReference>
<dbReference type="EC" id="2.7.7.77" evidence="9"/>
<evidence type="ECO:0000313" key="9">
    <source>
        <dbReference type="EMBL" id="MDR7098584.1"/>
    </source>
</evidence>
<dbReference type="SUPFAM" id="SSF53448">
    <property type="entry name" value="Nucleotide-diphospho-sugar transferases"/>
    <property type="match status" value="1"/>
</dbReference>
<dbReference type="RefSeq" id="WP_310052602.1">
    <property type="nucleotide sequence ID" value="NZ_JAVDVW010000001.1"/>
</dbReference>
<dbReference type="Proteomes" id="UP001267878">
    <property type="component" value="Unassembled WGS sequence"/>
</dbReference>
<evidence type="ECO:0000256" key="4">
    <source>
        <dbReference type="ARBA" id="ARBA00022741"/>
    </source>
</evidence>
<reference evidence="9 10" key="1">
    <citation type="submission" date="2023-07" db="EMBL/GenBank/DDBJ databases">
        <title>Sorghum-associated microbial communities from plants grown in Nebraska, USA.</title>
        <authorList>
            <person name="Schachtman D."/>
        </authorList>
    </citation>
    <scope>NUCLEOTIDE SEQUENCE [LARGE SCALE GENOMIC DNA]</scope>
    <source>
        <strain evidence="9 10">BE187</strain>
    </source>
</reference>
<evidence type="ECO:0000256" key="5">
    <source>
        <dbReference type="ARBA" id="ARBA00022842"/>
    </source>
</evidence>
<evidence type="ECO:0000256" key="2">
    <source>
        <dbReference type="ARBA" id="ARBA00022679"/>
    </source>
</evidence>
<dbReference type="InterPro" id="IPR025877">
    <property type="entry name" value="MobA-like_NTP_Trfase"/>
</dbReference>
<protein>
    <submittedName>
        <fullName evidence="9">Molybdopterin-guanine dinucleotide biosynthesis protein A</fullName>
        <ecNumber evidence="9">2.7.7.77</ecNumber>
    </submittedName>
</protein>
<keyword evidence="9" id="KW-0548">Nucleotidyltransferase</keyword>
<dbReference type="PANTHER" id="PTHR19136">
    <property type="entry name" value="MOLYBDENUM COFACTOR GUANYLYLTRANSFERASE"/>
    <property type="match status" value="1"/>
</dbReference>
<evidence type="ECO:0000256" key="7">
    <source>
        <dbReference type="ARBA" id="ARBA00023150"/>
    </source>
</evidence>
<keyword evidence="3" id="KW-0479">Metal-binding</keyword>
<proteinExistence type="predicted"/>
<name>A0ABU1VM91_9GAMM</name>
<evidence type="ECO:0000256" key="1">
    <source>
        <dbReference type="ARBA" id="ARBA00022490"/>
    </source>
</evidence>
<keyword evidence="1" id="KW-0963">Cytoplasm</keyword>
<dbReference type="CDD" id="cd02503">
    <property type="entry name" value="MobA"/>
    <property type="match status" value="1"/>
</dbReference>
<evidence type="ECO:0000256" key="3">
    <source>
        <dbReference type="ARBA" id="ARBA00022723"/>
    </source>
</evidence>
<keyword evidence="7" id="KW-0501">Molybdenum cofactor biosynthesis</keyword>
<feature type="domain" description="MobA-like NTP transferase" evidence="8">
    <location>
        <begin position="25"/>
        <end position="163"/>
    </location>
</feature>
<dbReference type="InterPro" id="IPR013482">
    <property type="entry name" value="Molybde_CF_guanTrfase"/>
</dbReference>
<evidence type="ECO:0000259" key="8">
    <source>
        <dbReference type="Pfam" id="PF12804"/>
    </source>
</evidence>
<dbReference type="PANTHER" id="PTHR19136:SF81">
    <property type="entry name" value="MOLYBDENUM COFACTOR GUANYLYLTRANSFERASE"/>
    <property type="match status" value="1"/>
</dbReference>
<keyword evidence="10" id="KW-1185">Reference proteome</keyword>
<accession>A0ABU1VM91</accession>
<dbReference type="EMBL" id="JAVDVW010000001">
    <property type="protein sequence ID" value="MDR7098584.1"/>
    <property type="molecule type" value="Genomic_DNA"/>
</dbReference>
<gene>
    <name evidence="9" type="ORF">J2X04_000931</name>
</gene>
<dbReference type="InterPro" id="IPR029044">
    <property type="entry name" value="Nucleotide-diphossugar_trans"/>
</dbReference>
<dbReference type="Pfam" id="PF12804">
    <property type="entry name" value="NTP_transf_3"/>
    <property type="match status" value="1"/>
</dbReference>
<keyword evidence="5" id="KW-0460">Magnesium</keyword>
<keyword evidence="2 9" id="KW-0808">Transferase</keyword>
<evidence type="ECO:0000256" key="6">
    <source>
        <dbReference type="ARBA" id="ARBA00023134"/>
    </source>
</evidence>
<keyword evidence="6" id="KW-0342">GTP-binding</keyword>
<keyword evidence="4" id="KW-0547">Nucleotide-binding</keyword>
<dbReference type="GO" id="GO:0061603">
    <property type="term" value="F:molybdenum cofactor guanylyltransferase activity"/>
    <property type="evidence" value="ECO:0007669"/>
    <property type="project" value="UniProtKB-EC"/>
</dbReference>